<reference evidence="1" key="1">
    <citation type="submission" date="2016-10" db="EMBL/GenBank/DDBJ databases">
        <title>CRISPR-Cas defence system in Roseofilum reptotaenium: evidence of a bacteriophage-cyanobacterium arms race in the coral black band disease.</title>
        <authorList>
            <person name="Buerger P."/>
            <person name="Wood-Charlson E.M."/>
            <person name="Weynberg K.D."/>
            <person name="Willis B."/>
            <person name="Van Oppen M.J."/>
        </authorList>
    </citation>
    <scope>NUCLEOTIDE SEQUENCE [LARGE SCALE GENOMIC DNA]</scope>
    <source>
        <strain evidence="1">AO1-A</strain>
    </source>
</reference>
<dbReference type="AlphaFoldDB" id="A0A1L9QL09"/>
<dbReference type="Proteomes" id="UP000183940">
    <property type="component" value="Unassembled WGS sequence"/>
</dbReference>
<dbReference type="EMBL" id="MLAW01000059">
    <property type="protein sequence ID" value="OJJ17399.1"/>
    <property type="molecule type" value="Genomic_DNA"/>
</dbReference>
<keyword evidence="2" id="KW-1185">Reference proteome</keyword>
<sequence>MKEVPNESYIPSQDLEKIRSRLINHISSMSEADLRIAAKSEADLRAYVMDLFKDVAKLFGYVVGAVIGFGRDLAQSISRGWKEGLDAGLG</sequence>
<organism evidence="1 2">
    <name type="scientific">Roseofilum reptotaenium AO1-A</name>
    <dbReference type="NCBI Taxonomy" id="1925591"/>
    <lineage>
        <taxon>Bacteria</taxon>
        <taxon>Bacillati</taxon>
        <taxon>Cyanobacteriota</taxon>
        <taxon>Cyanophyceae</taxon>
        <taxon>Desertifilales</taxon>
        <taxon>Desertifilaceae</taxon>
        <taxon>Roseofilum</taxon>
    </lineage>
</organism>
<dbReference type="STRING" id="1925591.BI308_22840"/>
<proteinExistence type="predicted"/>
<accession>A0A1L9QL09</accession>
<comment type="caution">
    <text evidence="1">The sequence shown here is derived from an EMBL/GenBank/DDBJ whole genome shotgun (WGS) entry which is preliminary data.</text>
</comment>
<evidence type="ECO:0000313" key="2">
    <source>
        <dbReference type="Proteomes" id="UP000183940"/>
    </source>
</evidence>
<protein>
    <submittedName>
        <fullName evidence="1">Uncharacterized protein</fullName>
    </submittedName>
</protein>
<name>A0A1L9QL09_9CYAN</name>
<gene>
    <name evidence="1" type="ORF">BI308_22840</name>
</gene>
<evidence type="ECO:0000313" key="1">
    <source>
        <dbReference type="EMBL" id="OJJ17399.1"/>
    </source>
</evidence>